<dbReference type="Gene3D" id="2.10.109.10">
    <property type="entry name" value="Umud Fragment, subunit A"/>
    <property type="match status" value="1"/>
</dbReference>
<reference evidence="1" key="1">
    <citation type="submission" date="2020-04" db="EMBL/GenBank/DDBJ databases">
        <authorList>
            <person name="Chiriac C."/>
            <person name="Salcher M."/>
            <person name="Ghai R."/>
            <person name="Kavagutti S V."/>
        </authorList>
    </citation>
    <scope>NUCLEOTIDE SEQUENCE</scope>
</reference>
<dbReference type="EMBL" id="LR796200">
    <property type="protein sequence ID" value="CAB4126954.1"/>
    <property type="molecule type" value="Genomic_DNA"/>
</dbReference>
<accession>A0A6J5KWZ1</accession>
<protein>
    <submittedName>
        <fullName evidence="1">Uncharacterized protein</fullName>
    </submittedName>
</protein>
<name>A0A6J5KWZ1_9CAUD</name>
<proteinExistence type="predicted"/>
<evidence type="ECO:0000313" key="1">
    <source>
        <dbReference type="EMBL" id="CAB4126954.1"/>
    </source>
</evidence>
<organism evidence="1">
    <name type="scientific">uncultured Caudovirales phage</name>
    <dbReference type="NCBI Taxonomy" id="2100421"/>
    <lineage>
        <taxon>Viruses</taxon>
        <taxon>Duplodnaviria</taxon>
        <taxon>Heunggongvirae</taxon>
        <taxon>Uroviricota</taxon>
        <taxon>Caudoviricetes</taxon>
        <taxon>Peduoviridae</taxon>
        <taxon>Maltschvirus</taxon>
        <taxon>Maltschvirus maltsch</taxon>
    </lineage>
</organism>
<gene>
    <name evidence="1" type="ORF">UFOVP87_29</name>
</gene>
<sequence length="212" mass="24382">MTGKELQIIYKTSGLGGTEFAESLGISRPRLYELFKVAEISSKLEALITANYNQTIVLNNAKPYNKLTERKNLMIVPLKAFAGFANGYEKKEFIDTLERRHYPEIQGECFAFEVEGFSMYVSKVIDGELFQTGYKPGSFVYTTVIESITYLNKNRNYVFQTVDGIQLKRFSKIEGDKCFIESINKEYNPTKPILLKELKKVYLVERSDNKEN</sequence>